<dbReference type="PIRSF" id="PIRSF000770">
    <property type="entry name" value="RNA_pol_sigma-SigE/K"/>
    <property type="match status" value="1"/>
</dbReference>
<evidence type="ECO:0000259" key="7">
    <source>
        <dbReference type="PROSITE" id="PS00715"/>
    </source>
</evidence>
<dbReference type="SUPFAM" id="SSF88946">
    <property type="entry name" value="Sigma2 domain of RNA polymerase sigma factors"/>
    <property type="match status" value="1"/>
</dbReference>
<dbReference type="NCBIfam" id="NF005413">
    <property type="entry name" value="PRK06986.1"/>
    <property type="match status" value="1"/>
</dbReference>
<protein>
    <recommendedName>
        <fullName evidence="6">RNA polymerase sigma factor FliA</fullName>
    </recommendedName>
    <alternativeName>
        <fullName evidence="6">RNA polymerase sigma factor for flagellar operon</fullName>
    </alternativeName>
    <alternativeName>
        <fullName evidence="6">Sigma F</fullName>
    </alternativeName>
    <alternativeName>
        <fullName evidence="6">Sigma-28</fullName>
    </alternativeName>
</protein>
<evidence type="ECO:0000256" key="2">
    <source>
        <dbReference type="ARBA" id="ARBA00023015"/>
    </source>
</evidence>
<keyword evidence="2 6" id="KW-0805">Transcription regulation</keyword>
<feature type="region of interest" description="Sigma-70 factor domain-3" evidence="6">
    <location>
        <begin position="93"/>
        <end position="163"/>
    </location>
</feature>
<dbReference type="GO" id="GO:0005737">
    <property type="term" value="C:cytoplasm"/>
    <property type="evidence" value="ECO:0007669"/>
    <property type="project" value="UniProtKB-SubCell"/>
</dbReference>
<evidence type="ECO:0000256" key="6">
    <source>
        <dbReference type="HAMAP-Rule" id="MF_00962"/>
    </source>
</evidence>
<dbReference type="HAMAP" id="MF_00962">
    <property type="entry name" value="Sigma70_FliA"/>
    <property type="match status" value="1"/>
</dbReference>
<dbReference type="Gene3D" id="1.20.140.160">
    <property type="match status" value="1"/>
</dbReference>
<dbReference type="STRING" id="44575.SAMN05216419_103520"/>
<dbReference type="Proteomes" id="UP000185062">
    <property type="component" value="Unassembled WGS sequence"/>
</dbReference>
<dbReference type="EMBL" id="FSRO01000001">
    <property type="protein sequence ID" value="SIO32175.1"/>
    <property type="molecule type" value="Genomic_DNA"/>
</dbReference>
<evidence type="ECO:0000313" key="10">
    <source>
        <dbReference type="Proteomes" id="UP000185062"/>
    </source>
</evidence>
<dbReference type="SUPFAM" id="SSF88659">
    <property type="entry name" value="Sigma3 and sigma4 domains of RNA polymerase sigma factors"/>
    <property type="match status" value="2"/>
</dbReference>
<dbReference type="NCBIfam" id="TIGR02479">
    <property type="entry name" value="FliA_WhiG"/>
    <property type="match status" value="1"/>
</dbReference>
<dbReference type="InterPro" id="IPR007627">
    <property type="entry name" value="RNA_pol_sigma70_r2"/>
</dbReference>
<keyword evidence="10" id="KW-1185">Reference proteome</keyword>
<dbReference type="PROSITE" id="PS00716">
    <property type="entry name" value="SIGMA70_2"/>
    <property type="match status" value="1"/>
</dbReference>
<keyword evidence="3 6" id="KW-0731">Sigma factor</keyword>
<dbReference type="GO" id="GO:0003899">
    <property type="term" value="F:DNA-directed RNA polymerase activity"/>
    <property type="evidence" value="ECO:0007669"/>
    <property type="project" value="InterPro"/>
</dbReference>
<dbReference type="InterPro" id="IPR000943">
    <property type="entry name" value="RNA_pol_sigma70"/>
</dbReference>
<feature type="short sequence motif" description="Interaction with polymerase core subunit RpoC" evidence="6">
    <location>
        <begin position="40"/>
        <end position="43"/>
    </location>
</feature>
<accession>A0A1N6IJK2</accession>
<feature type="DNA-binding region" description="H-T-H motif" evidence="6">
    <location>
        <begin position="204"/>
        <end position="223"/>
    </location>
</feature>
<proteinExistence type="inferred from homology"/>
<dbReference type="Pfam" id="PF04539">
    <property type="entry name" value="Sigma70_r3"/>
    <property type="match status" value="1"/>
</dbReference>
<dbReference type="RefSeq" id="WP_028462071.1">
    <property type="nucleotide sequence ID" value="NZ_FSRO01000001.1"/>
</dbReference>
<dbReference type="Gene3D" id="1.10.1740.10">
    <property type="match status" value="1"/>
</dbReference>
<dbReference type="Pfam" id="PF04542">
    <property type="entry name" value="Sigma70_r2"/>
    <property type="match status" value="1"/>
</dbReference>
<dbReference type="GO" id="GO:0006352">
    <property type="term" value="P:DNA-templated transcription initiation"/>
    <property type="evidence" value="ECO:0007669"/>
    <property type="project" value="UniProtKB-UniRule"/>
</dbReference>
<evidence type="ECO:0000256" key="3">
    <source>
        <dbReference type="ARBA" id="ARBA00023082"/>
    </source>
</evidence>
<gene>
    <name evidence="6" type="primary">fliA</name>
    <name evidence="9" type="ORF">SAMN02743940_1860</name>
</gene>
<evidence type="ECO:0000256" key="1">
    <source>
        <dbReference type="ARBA" id="ARBA00022490"/>
    </source>
</evidence>
<dbReference type="PROSITE" id="PS00715">
    <property type="entry name" value="SIGMA70_1"/>
    <property type="match status" value="1"/>
</dbReference>
<evidence type="ECO:0000256" key="5">
    <source>
        <dbReference type="ARBA" id="ARBA00023163"/>
    </source>
</evidence>
<dbReference type="PRINTS" id="PR00046">
    <property type="entry name" value="SIGMA70FCT"/>
</dbReference>
<dbReference type="eggNOG" id="COG1191">
    <property type="taxonomic scope" value="Bacteria"/>
</dbReference>
<feature type="domain" description="RNA polymerase sigma-70" evidence="8">
    <location>
        <begin position="203"/>
        <end position="229"/>
    </location>
</feature>
<feature type="region of interest" description="Sigma-70 factor domain-4" evidence="6">
    <location>
        <begin position="182"/>
        <end position="230"/>
    </location>
</feature>
<dbReference type="Pfam" id="PF04545">
    <property type="entry name" value="Sigma70_r4"/>
    <property type="match status" value="1"/>
</dbReference>
<comment type="subcellular location">
    <subcellularLocation>
        <location evidence="6">Cytoplasm</location>
    </subcellularLocation>
</comment>
<evidence type="ECO:0000256" key="4">
    <source>
        <dbReference type="ARBA" id="ARBA00023125"/>
    </source>
</evidence>
<dbReference type="InterPro" id="IPR007624">
    <property type="entry name" value="RNA_pol_sigma70_r3"/>
</dbReference>
<dbReference type="InterPro" id="IPR007630">
    <property type="entry name" value="RNA_pol_sigma70_r4"/>
</dbReference>
<evidence type="ECO:0000313" key="9">
    <source>
        <dbReference type="EMBL" id="SIO32175.1"/>
    </source>
</evidence>
<dbReference type="InterPro" id="IPR013324">
    <property type="entry name" value="RNA_pol_sigma_r3/r4-like"/>
</dbReference>
<keyword evidence="1 6" id="KW-0963">Cytoplasm</keyword>
<keyword evidence="5 6" id="KW-0804">Transcription</keyword>
<dbReference type="NCBIfam" id="TIGR02937">
    <property type="entry name" value="sigma70-ECF"/>
    <property type="match status" value="1"/>
</dbReference>
<evidence type="ECO:0000259" key="8">
    <source>
        <dbReference type="PROSITE" id="PS00716"/>
    </source>
</evidence>
<dbReference type="InterPro" id="IPR028617">
    <property type="entry name" value="Sigma70_FliA"/>
</dbReference>
<comment type="similarity">
    <text evidence="6">Belongs to the sigma-70 factor family. FliA subfamily.</text>
</comment>
<feature type="domain" description="RNA polymerase sigma-70" evidence="7">
    <location>
        <begin position="40"/>
        <end position="53"/>
    </location>
</feature>
<name>A0A1N6IJK2_9PROT</name>
<dbReference type="PANTHER" id="PTHR30385:SF7">
    <property type="entry name" value="RNA POLYMERASE SIGMA FACTOR FLIA"/>
    <property type="match status" value="1"/>
</dbReference>
<comment type="function">
    <text evidence="6">Sigma factors are initiation factors that promote the attachment of RNA polymerase to specific initiation sites and are then released. This sigma factor controls the expression of flagella-related genes.</text>
</comment>
<reference evidence="9 10" key="1">
    <citation type="submission" date="2016-12" db="EMBL/GenBank/DDBJ databases">
        <authorList>
            <person name="Song W.-J."/>
            <person name="Kurnit D.M."/>
        </authorList>
    </citation>
    <scope>NUCLEOTIDE SEQUENCE [LARGE SCALE GENOMIC DNA]</scope>
    <source>
        <strain evidence="9 10">ATCC 49181</strain>
    </source>
</reference>
<keyword evidence="4 6" id="KW-0238">DNA-binding</keyword>
<sequence length="236" mass="27207">MYTETGTIDKEQFVTEFTPLVKRIAYHMMTKLPASVQVDDLIQVGMIGLLDAINRYEGSYGRQFESYAAQRIRGSILDELREADWLPRSIRKKMRQIETAVNVLEQRMGCAPSEQDLASELNISLDEYHVTLQNARGAQLIFYEDFQGDDEEPFLDRLFVDKNNDPLNTLLDESLRLVLVNAIDNLPPREKMVMGMHYEHEMNLREIGEVLGVSESRVCQLHTQAVARLRSRLRNT</sequence>
<dbReference type="GO" id="GO:0003677">
    <property type="term" value="F:DNA binding"/>
    <property type="evidence" value="ECO:0007669"/>
    <property type="project" value="UniProtKB-UniRule"/>
</dbReference>
<dbReference type="InterPro" id="IPR014284">
    <property type="entry name" value="RNA_pol_sigma-70_dom"/>
</dbReference>
<dbReference type="InterPro" id="IPR013325">
    <property type="entry name" value="RNA_pol_sigma_r2"/>
</dbReference>
<dbReference type="CDD" id="cd06171">
    <property type="entry name" value="Sigma70_r4"/>
    <property type="match status" value="1"/>
</dbReference>
<dbReference type="InterPro" id="IPR012845">
    <property type="entry name" value="RNA_pol_sigma_FliA_WhiG"/>
</dbReference>
<organism evidence="9 10">
    <name type="scientific">Nitrosomonas cryotolerans ATCC 49181</name>
    <dbReference type="NCBI Taxonomy" id="1131553"/>
    <lineage>
        <taxon>Bacteria</taxon>
        <taxon>Pseudomonadati</taxon>
        <taxon>Pseudomonadota</taxon>
        <taxon>Betaproteobacteria</taxon>
        <taxon>Nitrosomonadales</taxon>
        <taxon>Nitrosomonadaceae</taxon>
        <taxon>Nitrosomonas</taxon>
    </lineage>
</organism>
<dbReference type="AlphaFoldDB" id="A0A1N6IJK2"/>
<dbReference type="PANTHER" id="PTHR30385">
    <property type="entry name" value="SIGMA FACTOR F FLAGELLAR"/>
    <property type="match status" value="1"/>
</dbReference>
<dbReference type="GO" id="GO:0016987">
    <property type="term" value="F:sigma factor activity"/>
    <property type="evidence" value="ECO:0007669"/>
    <property type="project" value="UniProtKB-UniRule"/>
</dbReference>
<feature type="region of interest" description="Sigma-70 factor domain-2" evidence="6">
    <location>
        <begin position="13"/>
        <end position="85"/>
    </location>
</feature>